<dbReference type="EMBL" id="CAXIEN010000160">
    <property type="protein sequence ID" value="CAL1282814.1"/>
    <property type="molecule type" value="Genomic_DNA"/>
</dbReference>
<evidence type="ECO:0000256" key="12">
    <source>
        <dbReference type="ARBA" id="ARBA00036634"/>
    </source>
</evidence>
<evidence type="ECO:0000256" key="7">
    <source>
        <dbReference type="ARBA" id="ARBA00022989"/>
    </source>
</evidence>
<dbReference type="PANTHER" id="PTHR12127">
    <property type="entry name" value="MUCOLIPIN"/>
    <property type="match status" value="1"/>
</dbReference>
<dbReference type="Pfam" id="PF08016">
    <property type="entry name" value="PKD_channel"/>
    <property type="match status" value="1"/>
</dbReference>
<dbReference type="GO" id="GO:0010008">
    <property type="term" value="C:endosome membrane"/>
    <property type="evidence" value="ECO:0007669"/>
    <property type="project" value="UniProtKB-SubCell"/>
</dbReference>
<evidence type="ECO:0000256" key="13">
    <source>
        <dbReference type="SAM" id="MobiDB-lite"/>
    </source>
</evidence>
<evidence type="ECO:0000313" key="18">
    <source>
        <dbReference type="Proteomes" id="UP001497382"/>
    </source>
</evidence>
<feature type="compositionally biased region" description="Low complexity" evidence="13">
    <location>
        <begin position="26"/>
        <end position="37"/>
    </location>
</feature>
<evidence type="ECO:0000256" key="6">
    <source>
        <dbReference type="ARBA" id="ARBA00022753"/>
    </source>
</evidence>
<dbReference type="Gene3D" id="1.10.287.70">
    <property type="match status" value="1"/>
</dbReference>
<keyword evidence="6" id="KW-0967">Endosome</keyword>
<feature type="transmembrane region" description="Helical" evidence="14">
    <location>
        <begin position="1109"/>
        <end position="1131"/>
    </location>
</feature>
<keyword evidence="8" id="KW-0406">Ion transport</keyword>
<dbReference type="GO" id="GO:0005886">
    <property type="term" value="C:plasma membrane"/>
    <property type="evidence" value="ECO:0007669"/>
    <property type="project" value="UniProtKB-SubCell"/>
</dbReference>
<dbReference type="GO" id="GO:0005765">
    <property type="term" value="C:lysosomal membrane"/>
    <property type="evidence" value="ECO:0007669"/>
    <property type="project" value="TreeGrafter"/>
</dbReference>
<dbReference type="InterPro" id="IPR013122">
    <property type="entry name" value="PKD1_2_channel"/>
</dbReference>
<evidence type="ECO:0000256" key="2">
    <source>
        <dbReference type="ARBA" id="ARBA00004651"/>
    </source>
</evidence>
<evidence type="ECO:0000256" key="1">
    <source>
        <dbReference type="ARBA" id="ARBA00004337"/>
    </source>
</evidence>
<dbReference type="GO" id="GO:0072345">
    <property type="term" value="F:NAADP-sensitive calcium-release channel activity"/>
    <property type="evidence" value="ECO:0007669"/>
    <property type="project" value="TreeGrafter"/>
</dbReference>
<evidence type="ECO:0000256" key="14">
    <source>
        <dbReference type="SAM" id="Phobius"/>
    </source>
</evidence>
<keyword evidence="5 14" id="KW-0812">Transmembrane</keyword>
<dbReference type="InterPro" id="IPR039031">
    <property type="entry name" value="Mucolipin"/>
</dbReference>
<evidence type="ECO:0000256" key="8">
    <source>
        <dbReference type="ARBA" id="ARBA00023065"/>
    </source>
</evidence>
<keyword evidence="7 14" id="KW-1133">Transmembrane helix</keyword>
<evidence type="ECO:0000256" key="3">
    <source>
        <dbReference type="ARBA" id="ARBA00022448"/>
    </source>
</evidence>
<evidence type="ECO:0000256" key="9">
    <source>
        <dbReference type="ARBA" id="ARBA00023136"/>
    </source>
</evidence>
<protein>
    <recommendedName>
        <fullName evidence="19">Mucolipin-3</fullName>
    </recommendedName>
</protein>
<evidence type="ECO:0000256" key="11">
    <source>
        <dbReference type="ARBA" id="ARBA00023303"/>
    </source>
</evidence>
<proteinExistence type="predicted"/>
<organism evidence="17 18">
    <name type="scientific">Larinioides sclopetarius</name>
    <dbReference type="NCBI Taxonomy" id="280406"/>
    <lineage>
        <taxon>Eukaryota</taxon>
        <taxon>Metazoa</taxon>
        <taxon>Ecdysozoa</taxon>
        <taxon>Arthropoda</taxon>
        <taxon>Chelicerata</taxon>
        <taxon>Arachnida</taxon>
        <taxon>Araneae</taxon>
        <taxon>Araneomorphae</taxon>
        <taxon>Entelegynae</taxon>
        <taxon>Araneoidea</taxon>
        <taxon>Araneidae</taxon>
        <taxon>Larinioides</taxon>
    </lineage>
</organism>
<comment type="subcellular location">
    <subcellularLocation>
        <location evidence="2">Cell membrane</location>
        <topology evidence="2">Multi-pass membrane protein</topology>
    </subcellularLocation>
    <subcellularLocation>
        <location evidence="1">Endosome membrane</location>
        <topology evidence="1">Multi-pass membrane protein</topology>
    </subcellularLocation>
</comment>
<evidence type="ECO:0000313" key="17">
    <source>
        <dbReference type="EMBL" id="CAL1282814.1"/>
    </source>
</evidence>
<feature type="transmembrane region" description="Helical" evidence="14">
    <location>
        <begin position="998"/>
        <end position="1021"/>
    </location>
</feature>
<evidence type="ECO:0000256" key="5">
    <source>
        <dbReference type="ARBA" id="ARBA00022692"/>
    </source>
</evidence>
<evidence type="ECO:0000256" key="4">
    <source>
        <dbReference type="ARBA" id="ARBA00022475"/>
    </source>
</evidence>
<dbReference type="InterPro" id="IPR049134">
    <property type="entry name" value="MCLN_ECD"/>
</dbReference>
<gene>
    <name evidence="17" type="ORF">LARSCL_LOCUS12265</name>
</gene>
<sequence length="1186" mass="132760">MKRSQKKKSKTASFGRSNTQPKEETTTTSVTSQLFTEPVIKTSSVSSQPLLGATSSSARLQSEPLKETVITARKLSGPIEKTYSSVSRLLGTTPVEEVSTSVSQLQLEPTEDKTTDVVRLPCKPVEETTTITRRLVNEPIEETTLVSRSLTESPGKGTKLVKQLISEPTKEITSSVSEVFSEPVEKTVTTVRRSISGPAEQIDQQLIGAEIEGTVQAGWQLIGEPVEKTVTTYRQLSGEPIEKIDTTDRKVIHEPVGKTSTLARQVSSESVGKTSGLVRQVSSESVGKASAVVRQVSREPAEKSSTIVKEFITKPVEETASLLRQVNDEPIEETATVTGRRLIGGPLGYITSSTSHLISKPFGKLTKSVSELISEPIEKTVPSVRRLSGGPTEKTTSTDKQLIHRPLEKTVSSTSHLISEPTRKITTSLGQLSTALDEKTTTAARQITGEPIEKTTSTVKLVAGQPIERQLSSEPIVKTTTVIRQLVTVPTEKDKISVSQPVVKTTPSVRKLTSKFEEKRTSVSRELMSEPAKETSTLVAELHLEPAERSTTPTVQVPSEPIGNIPQSVRPRTVTSKKKSAEVKSLEGKESISQVQPASERTSLLASSFEIHPGVSYGGIAASFAGHPEGPSSTEFLMSSEGGLVWSEEELKRKIKYFFMNPIEKWRAKRKFPWKLLLQVVKIIFVTVQLCVFGSDGYIYELQKQNTGTSFNHMFLKDWTALRDVVSYPPSTGAYAVYTKPEFYGNVDHVVKTYANITNIALGTYGYDGPNATMTYISFCRIEFKKMLKFNQSVVFDSQQNTICHKIPDLYPEGDPRWKQFSIQRYLDEKNDTVSFDKMITANITFSLKTIFLKSLGNNKYPDCYRFDIEVLYSNKEHDGQVLVGLETKAEKLECYHNGSMNPDDKWSLTLRQVLNGFIIFICVLSLLLCCRCLAKGRYLCRETNKYFKFSQNQALTTQEKMEFLDMWYCAMIFNDALIIAASILKAAIEQRTVESDQYATCAILLGVGNLLVWAGVLRYLGFFSKYNILILTMKKAIPNVLRFILCCVLLYAGFCFCGWVVLGPYHIKFRSLSSTSECLFAMMNGDDLFATFAITNTDNDLIWWFSRIYLYTFISMFIYVVISLFISVIMDSYETVKDHYRNGNTMTRIQVLLADIPEDSCSSFYQQRRKQQKTCWQWIVAYFRK</sequence>
<keyword evidence="3" id="KW-0813">Transport</keyword>
<evidence type="ECO:0008006" key="19">
    <source>
        <dbReference type="Google" id="ProtNLM"/>
    </source>
</evidence>
<feature type="compositionally biased region" description="Polar residues" evidence="13">
    <location>
        <begin position="41"/>
        <end position="60"/>
    </location>
</feature>
<evidence type="ECO:0000256" key="10">
    <source>
        <dbReference type="ARBA" id="ARBA00023157"/>
    </source>
</evidence>
<accession>A0AAV2AI83</accession>
<keyword evidence="9 14" id="KW-0472">Membrane</keyword>
<dbReference type="Proteomes" id="UP001497382">
    <property type="component" value="Unassembled WGS sequence"/>
</dbReference>
<feature type="transmembrane region" description="Helical" evidence="14">
    <location>
        <begin position="967"/>
        <end position="986"/>
    </location>
</feature>
<comment type="catalytic activity">
    <reaction evidence="12">
        <text>Ca(2+)(in) = Ca(2+)(out)</text>
        <dbReference type="Rhea" id="RHEA:29671"/>
        <dbReference type="ChEBI" id="CHEBI:29108"/>
    </reaction>
</comment>
<keyword evidence="11" id="KW-0407">Ion channel</keyword>
<feature type="compositionally biased region" description="Basic residues" evidence="13">
    <location>
        <begin position="1"/>
        <end position="10"/>
    </location>
</feature>
<dbReference type="AlphaFoldDB" id="A0AAV2AI83"/>
<keyword evidence="18" id="KW-1185">Reference proteome</keyword>
<feature type="domain" description="Polycystin cation channel PKD1/PKD2" evidence="15">
    <location>
        <begin position="1003"/>
        <end position="1137"/>
    </location>
</feature>
<feature type="transmembrane region" description="Helical" evidence="14">
    <location>
        <begin position="914"/>
        <end position="935"/>
    </location>
</feature>
<dbReference type="PANTHER" id="PTHR12127:SF7">
    <property type="entry name" value="SD02261P"/>
    <property type="match status" value="1"/>
</dbReference>
<name>A0AAV2AI83_9ARAC</name>
<comment type="caution">
    <text evidence="17">The sequence shown here is derived from an EMBL/GenBank/DDBJ whole genome shotgun (WGS) entry which is preliminary data.</text>
</comment>
<feature type="region of interest" description="Disordered" evidence="13">
    <location>
        <begin position="548"/>
        <end position="582"/>
    </location>
</feature>
<evidence type="ECO:0000259" key="16">
    <source>
        <dbReference type="Pfam" id="PF21381"/>
    </source>
</evidence>
<keyword evidence="4" id="KW-1003">Cell membrane</keyword>
<dbReference type="Pfam" id="PF21381">
    <property type="entry name" value="MCLN_ECD"/>
    <property type="match status" value="1"/>
</dbReference>
<feature type="region of interest" description="Disordered" evidence="13">
    <location>
        <begin position="1"/>
        <end position="66"/>
    </location>
</feature>
<feature type="transmembrane region" description="Helical" evidence="14">
    <location>
        <begin position="1041"/>
        <end position="1063"/>
    </location>
</feature>
<keyword evidence="10" id="KW-1015">Disulfide bond</keyword>
<reference evidence="17 18" key="1">
    <citation type="submission" date="2024-04" db="EMBL/GenBank/DDBJ databases">
        <authorList>
            <person name="Rising A."/>
            <person name="Reimegard J."/>
            <person name="Sonavane S."/>
            <person name="Akerstrom W."/>
            <person name="Nylinder S."/>
            <person name="Hedman E."/>
            <person name="Kallberg Y."/>
        </authorList>
    </citation>
    <scope>NUCLEOTIDE SEQUENCE [LARGE SCALE GENOMIC DNA]</scope>
</reference>
<dbReference type="FunFam" id="1.10.287.70:FF:000033">
    <property type="entry name" value="Mucolipin 1"/>
    <property type="match status" value="1"/>
</dbReference>
<dbReference type="CDD" id="cd21050">
    <property type="entry name" value="ELD_TRPML"/>
    <property type="match status" value="1"/>
</dbReference>
<evidence type="ECO:0000259" key="15">
    <source>
        <dbReference type="Pfam" id="PF08016"/>
    </source>
</evidence>
<feature type="domain" description="Mucolipin extracytosolic" evidence="16">
    <location>
        <begin position="704"/>
        <end position="895"/>
    </location>
</feature>